<keyword evidence="9" id="KW-0735">Signal-anchor</keyword>
<keyword evidence="6" id="KW-0808">Transferase</keyword>
<name>A0AAV2T2N6_CALDB</name>
<evidence type="ECO:0000256" key="1">
    <source>
        <dbReference type="ARBA" id="ARBA00004606"/>
    </source>
</evidence>
<evidence type="ECO:0000259" key="13">
    <source>
        <dbReference type="Pfam" id="PF02434"/>
    </source>
</evidence>
<keyword evidence="10 12" id="KW-1133">Transmembrane helix</keyword>
<dbReference type="GO" id="GO:0016020">
    <property type="term" value="C:membrane"/>
    <property type="evidence" value="ECO:0007669"/>
    <property type="project" value="UniProtKB-SubCell"/>
</dbReference>
<dbReference type="InterPro" id="IPR003378">
    <property type="entry name" value="Fringe-like_glycosylTrfase"/>
</dbReference>
<feature type="transmembrane region" description="Helical" evidence="12">
    <location>
        <begin position="6"/>
        <end position="29"/>
    </location>
</feature>
<evidence type="ECO:0000256" key="5">
    <source>
        <dbReference type="ARBA" id="ARBA00022676"/>
    </source>
</evidence>
<dbReference type="EC" id="2.4.1.122" evidence="4"/>
<evidence type="ECO:0000256" key="3">
    <source>
        <dbReference type="ARBA" id="ARBA00006462"/>
    </source>
</evidence>
<dbReference type="GO" id="GO:0000166">
    <property type="term" value="F:nucleotide binding"/>
    <property type="evidence" value="ECO:0007669"/>
    <property type="project" value="UniProtKB-KW"/>
</dbReference>
<dbReference type="PANTHER" id="PTHR23033:SF14">
    <property type="entry name" value="GLYCOPROTEIN-N-ACETYLGALACTOSAMINE 3-BETA-GALACTOSYLTRANSFERASE 1-RELATED"/>
    <property type="match status" value="1"/>
</dbReference>
<evidence type="ECO:0000256" key="12">
    <source>
        <dbReference type="SAM" id="Phobius"/>
    </source>
</evidence>
<dbReference type="InterPro" id="IPR026050">
    <property type="entry name" value="C1GALT1/C1GALT1_chp1"/>
</dbReference>
<dbReference type="Proteomes" id="UP001497525">
    <property type="component" value="Unassembled WGS sequence"/>
</dbReference>
<evidence type="ECO:0000313" key="14">
    <source>
        <dbReference type="EMBL" id="CAL5129568.1"/>
    </source>
</evidence>
<dbReference type="GO" id="GO:0016263">
    <property type="term" value="F:glycoprotein-N-acetylgalactosamine 3-beta-galactosyltransferase activity"/>
    <property type="evidence" value="ECO:0007669"/>
    <property type="project" value="UniProtKB-EC"/>
</dbReference>
<organism evidence="14 15">
    <name type="scientific">Calicophoron daubneyi</name>
    <name type="common">Rumen fluke</name>
    <name type="synonym">Paramphistomum daubneyi</name>
    <dbReference type="NCBI Taxonomy" id="300641"/>
    <lineage>
        <taxon>Eukaryota</taxon>
        <taxon>Metazoa</taxon>
        <taxon>Spiralia</taxon>
        <taxon>Lophotrochozoa</taxon>
        <taxon>Platyhelminthes</taxon>
        <taxon>Trematoda</taxon>
        <taxon>Digenea</taxon>
        <taxon>Plagiorchiida</taxon>
        <taxon>Pronocephalata</taxon>
        <taxon>Paramphistomoidea</taxon>
        <taxon>Paramphistomidae</taxon>
        <taxon>Calicophoron</taxon>
    </lineage>
</organism>
<comment type="caution">
    <text evidence="14">The sequence shown here is derived from an EMBL/GenBank/DDBJ whole genome shotgun (WGS) entry which is preliminary data.</text>
</comment>
<comment type="pathway">
    <text evidence="2">Protein modification; protein glycosylation.</text>
</comment>
<dbReference type="AlphaFoldDB" id="A0AAV2T2N6"/>
<dbReference type="Pfam" id="PF02434">
    <property type="entry name" value="Fringe"/>
    <property type="match status" value="1"/>
</dbReference>
<evidence type="ECO:0000256" key="11">
    <source>
        <dbReference type="ARBA" id="ARBA00023136"/>
    </source>
</evidence>
<protein>
    <recommendedName>
        <fullName evidence="4">N-acetylgalactosaminide beta-1,3-galactosyltransferase</fullName>
        <ecNumber evidence="4">2.4.1.122</ecNumber>
    </recommendedName>
</protein>
<dbReference type="PANTHER" id="PTHR23033">
    <property type="entry name" value="BETA1,3-GALACTOSYLTRANSFERASE"/>
    <property type="match status" value="1"/>
</dbReference>
<evidence type="ECO:0000256" key="9">
    <source>
        <dbReference type="ARBA" id="ARBA00022968"/>
    </source>
</evidence>
<evidence type="ECO:0000313" key="15">
    <source>
        <dbReference type="Proteomes" id="UP001497525"/>
    </source>
</evidence>
<sequence length="377" mass="42914">MFVGFRTQLFIIAFLLGMLAGLFVSRMYILHKIKMVSEMAVDLDVDDYEDDIYGHKGESIIADALARKIRVVCMIMTMPKAHKTKALAVQRTWANRCNAYFFVSSEVDANLHAVAGVEKEGREALWDKTKFAIKHAVKHYTSNYDYFVKADDDTFLVLENLRKLLLDHRPDEPFFMGRRFKPFVRQGYLSGGGGYVMSKAALLKIADGLQNATGCAGNESGGAEDVRLGKCAEMCGVKLIDSLDEQGMERFHPFPLGGMMSEGSLNATGWIWSYNFHKLHSGQAILDLVVPTVPPYESSSTELNLYLMTSLFSKSIYYFVFDGLDCCSDYTVSFHYISEQQMYEYNYFLYHLHPYGIHRDFKDVIKLVRNRGNWPLP</sequence>
<evidence type="ECO:0000256" key="7">
    <source>
        <dbReference type="ARBA" id="ARBA00022692"/>
    </source>
</evidence>
<dbReference type="Gene3D" id="3.90.550.50">
    <property type="match status" value="1"/>
</dbReference>
<evidence type="ECO:0000256" key="8">
    <source>
        <dbReference type="ARBA" id="ARBA00022741"/>
    </source>
</evidence>
<proteinExistence type="inferred from homology"/>
<evidence type="ECO:0000256" key="6">
    <source>
        <dbReference type="ARBA" id="ARBA00022679"/>
    </source>
</evidence>
<keyword evidence="7 12" id="KW-0812">Transmembrane</keyword>
<evidence type="ECO:0000256" key="2">
    <source>
        <dbReference type="ARBA" id="ARBA00004922"/>
    </source>
</evidence>
<comment type="subcellular location">
    <subcellularLocation>
        <location evidence="1">Membrane</location>
        <topology evidence="1">Single-pass type II membrane protein</topology>
    </subcellularLocation>
</comment>
<keyword evidence="8" id="KW-0547">Nucleotide-binding</keyword>
<keyword evidence="5" id="KW-0328">Glycosyltransferase</keyword>
<evidence type="ECO:0000256" key="10">
    <source>
        <dbReference type="ARBA" id="ARBA00022989"/>
    </source>
</evidence>
<feature type="domain" description="Fringe-like glycosyltransferase" evidence="13">
    <location>
        <begin position="74"/>
        <end position="241"/>
    </location>
</feature>
<gene>
    <name evidence="14" type="ORF">CDAUBV1_LOCUS611</name>
</gene>
<dbReference type="EMBL" id="CAXLJL010000002">
    <property type="protein sequence ID" value="CAL5129568.1"/>
    <property type="molecule type" value="Genomic_DNA"/>
</dbReference>
<comment type="similarity">
    <text evidence="3">Belongs to the glycosyltransferase 31 family. Beta3-Gal-T subfamily.</text>
</comment>
<accession>A0AAV2T2N6</accession>
<evidence type="ECO:0000256" key="4">
    <source>
        <dbReference type="ARBA" id="ARBA00012557"/>
    </source>
</evidence>
<reference evidence="14" key="1">
    <citation type="submission" date="2024-06" db="EMBL/GenBank/DDBJ databases">
        <authorList>
            <person name="Liu X."/>
            <person name="Lenzi L."/>
            <person name="Haldenby T S."/>
            <person name="Uol C."/>
        </authorList>
    </citation>
    <scope>NUCLEOTIDE SEQUENCE</scope>
</reference>
<keyword evidence="11 12" id="KW-0472">Membrane</keyword>